<keyword evidence="2" id="KW-0472">Membrane</keyword>
<dbReference type="InterPro" id="IPR013083">
    <property type="entry name" value="Znf_RING/FYVE/PHD"/>
</dbReference>
<dbReference type="PROSITE" id="PS50089">
    <property type="entry name" value="ZF_RING_2"/>
    <property type="match status" value="1"/>
</dbReference>
<dbReference type="Pfam" id="PF13639">
    <property type="entry name" value="zf-RING_2"/>
    <property type="match status" value="1"/>
</dbReference>
<keyword evidence="1" id="KW-0479">Metal-binding</keyword>
<dbReference type="PANTHER" id="PTHR22765">
    <property type="entry name" value="RING FINGER AND PROTEASE ASSOCIATED DOMAIN-CONTAINING"/>
    <property type="match status" value="1"/>
</dbReference>
<dbReference type="CDD" id="cd16473">
    <property type="entry name" value="RING-H2_RNF103"/>
    <property type="match status" value="1"/>
</dbReference>
<dbReference type="Proteomes" id="UP000078348">
    <property type="component" value="Unassembled WGS sequence"/>
</dbReference>
<reference evidence="5 6" key="1">
    <citation type="submission" date="2016-05" db="EMBL/GenBank/DDBJ databases">
        <title>Nuclear genome of Blastocystis sp. subtype 1 NandII.</title>
        <authorList>
            <person name="Gentekaki E."/>
            <person name="Curtis B."/>
            <person name="Stairs C."/>
            <person name="Eme L."/>
            <person name="Herman E."/>
            <person name="Klimes V."/>
            <person name="Arias M.C."/>
            <person name="Elias M."/>
            <person name="Hilliou F."/>
            <person name="Klute M."/>
            <person name="Malik S.-B."/>
            <person name="Pightling A."/>
            <person name="Rachubinski R."/>
            <person name="Salas D."/>
            <person name="Schlacht A."/>
            <person name="Suga H."/>
            <person name="Archibald J."/>
            <person name="Ball S.G."/>
            <person name="Clark G."/>
            <person name="Dacks J."/>
            <person name="Van Der Giezen M."/>
            <person name="Tsaousis A."/>
            <person name="Roger A."/>
        </authorList>
    </citation>
    <scope>NUCLEOTIDE SEQUENCE [LARGE SCALE GENOMIC DNA]</scope>
    <source>
        <strain evidence="6">ATCC 50177 / NandII</strain>
    </source>
</reference>
<dbReference type="GO" id="GO:0008270">
    <property type="term" value="F:zinc ion binding"/>
    <property type="evidence" value="ECO:0007669"/>
    <property type="project" value="UniProtKB-KW"/>
</dbReference>
<evidence type="ECO:0000256" key="3">
    <source>
        <dbReference type="SAM" id="SignalP"/>
    </source>
</evidence>
<evidence type="ECO:0000256" key="2">
    <source>
        <dbReference type="SAM" id="Phobius"/>
    </source>
</evidence>
<feature type="signal peptide" evidence="3">
    <location>
        <begin position="1"/>
        <end position="20"/>
    </location>
</feature>
<comment type="caution">
    <text evidence="5">The sequence shown here is derived from an EMBL/GenBank/DDBJ whole genome shotgun (WGS) entry which is preliminary data.</text>
</comment>
<keyword evidence="2" id="KW-1133">Transmembrane helix</keyword>
<feature type="domain" description="RING-type" evidence="4">
    <location>
        <begin position="230"/>
        <end position="272"/>
    </location>
</feature>
<gene>
    <name evidence="5" type="ORF">AV274_2691</name>
</gene>
<evidence type="ECO:0000313" key="5">
    <source>
        <dbReference type="EMBL" id="OAO15617.1"/>
    </source>
</evidence>
<dbReference type="Gene3D" id="3.30.40.10">
    <property type="entry name" value="Zinc/RING finger domain, C3HC4 (zinc finger)"/>
    <property type="match status" value="1"/>
</dbReference>
<dbReference type="AlphaFoldDB" id="A0A196SHH5"/>
<dbReference type="PANTHER" id="PTHR22765:SF434">
    <property type="entry name" value="GB|AAD18119.1-RELATED"/>
    <property type="match status" value="1"/>
</dbReference>
<accession>A0A196SHH5</accession>
<dbReference type="OrthoDB" id="272091at2759"/>
<dbReference type="EMBL" id="LXWW01000129">
    <property type="protein sequence ID" value="OAO15617.1"/>
    <property type="molecule type" value="Genomic_DNA"/>
</dbReference>
<name>A0A196SHH5_BLAHN</name>
<sequence length="316" mass="35568">MSSLLRVLLLLSAVYSLVIGSPYQIVVSHVPTDFSAEINDTGVMGVVSVAEPLSSCGNSSNPILDRIVVVEKPVDGSSCSFIELSYNLQQAGVLAIIAIDTSLRDAQSPPSGSRMKVLRLSAQQKRRITIPVVVISKEDGVGLLTLLKSKSDVEVRINLAGQHTQQSSPFLRIFSLFYVIILIVTWLGSIVFYSDQCIVSRLLRKHRRLIRRVKAVRYRRVKDRVQDDCCPICLETFLDEDRVKVIKCGHAFHSSCIDSWLSEKNDVCPVCRRPVVGIQSKNYEKELVVEIKRQQCVFAFWKDFMCFNIILVFFLI</sequence>
<dbReference type="GO" id="GO:0061630">
    <property type="term" value="F:ubiquitin protein ligase activity"/>
    <property type="evidence" value="ECO:0007669"/>
    <property type="project" value="TreeGrafter"/>
</dbReference>
<feature type="chain" id="PRO_5008274629" evidence="3">
    <location>
        <begin position="21"/>
        <end position="316"/>
    </location>
</feature>
<dbReference type="Gene3D" id="3.50.30.30">
    <property type="match status" value="1"/>
</dbReference>
<evidence type="ECO:0000259" key="4">
    <source>
        <dbReference type="PROSITE" id="PS50089"/>
    </source>
</evidence>
<feature type="transmembrane region" description="Helical" evidence="2">
    <location>
        <begin position="176"/>
        <end position="203"/>
    </location>
</feature>
<protein>
    <submittedName>
        <fullName evidence="5">E3 ubiquitin-protein ligase</fullName>
    </submittedName>
</protein>
<evidence type="ECO:0000313" key="6">
    <source>
        <dbReference type="Proteomes" id="UP000078348"/>
    </source>
</evidence>
<keyword evidence="3" id="KW-0732">Signal</keyword>
<organism evidence="5 6">
    <name type="scientific">Blastocystis sp. subtype 1 (strain ATCC 50177 / NandII)</name>
    <dbReference type="NCBI Taxonomy" id="478820"/>
    <lineage>
        <taxon>Eukaryota</taxon>
        <taxon>Sar</taxon>
        <taxon>Stramenopiles</taxon>
        <taxon>Bigyra</taxon>
        <taxon>Opalozoa</taxon>
        <taxon>Opalinata</taxon>
        <taxon>Blastocystidae</taxon>
        <taxon>Blastocystis</taxon>
    </lineage>
</organism>
<keyword evidence="1" id="KW-0862">Zinc</keyword>
<keyword evidence="2" id="KW-0812">Transmembrane</keyword>
<dbReference type="InterPro" id="IPR001841">
    <property type="entry name" value="Znf_RING"/>
</dbReference>
<evidence type="ECO:0000256" key="1">
    <source>
        <dbReference type="PROSITE-ProRule" id="PRU00175"/>
    </source>
</evidence>
<dbReference type="InterPro" id="IPR051826">
    <property type="entry name" value="E3_ubiquitin-ligase_domain"/>
</dbReference>
<dbReference type="SMART" id="SM01197">
    <property type="entry name" value="FANCL_C"/>
    <property type="match status" value="1"/>
</dbReference>
<dbReference type="SUPFAM" id="SSF57850">
    <property type="entry name" value="RING/U-box"/>
    <property type="match status" value="1"/>
</dbReference>
<dbReference type="SMART" id="SM00184">
    <property type="entry name" value="RING"/>
    <property type="match status" value="1"/>
</dbReference>
<keyword evidence="1" id="KW-0863">Zinc-finger</keyword>
<keyword evidence="6" id="KW-1185">Reference proteome</keyword>
<dbReference type="STRING" id="478820.A0A196SHH5"/>
<dbReference type="GO" id="GO:0006511">
    <property type="term" value="P:ubiquitin-dependent protein catabolic process"/>
    <property type="evidence" value="ECO:0007669"/>
    <property type="project" value="TreeGrafter"/>
</dbReference>
<proteinExistence type="predicted"/>